<dbReference type="InterPro" id="IPR036020">
    <property type="entry name" value="WW_dom_sf"/>
</dbReference>
<dbReference type="SUPFAM" id="SSF51045">
    <property type="entry name" value="WW domain"/>
    <property type="match status" value="1"/>
</dbReference>
<feature type="compositionally biased region" description="Polar residues" evidence="1">
    <location>
        <begin position="1"/>
        <end position="21"/>
    </location>
</feature>
<proteinExistence type="predicted"/>
<feature type="domain" description="WW" evidence="2">
    <location>
        <begin position="69"/>
        <end position="102"/>
    </location>
</feature>
<reference evidence="3" key="1">
    <citation type="submission" date="2021-01" db="EMBL/GenBank/DDBJ databases">
        <authorList>
            <person name="Corre E."/>
            <person name="Pelletier E."/>
            <person name="Niang G."/>
            <person name="Scheremetjew M."/>
            <person name="Finn R."/>
            <person name="Kale V."/>
            <person name="Holt S."/>
            <person name="Cochrane G."/>
            <person name="Meng A."/>
            <person name="Brown T."/>
            <person name="Cohen L."/>
        </authorList>
    </citation>
    <scope>NUCLEOTIDE SEQUENCE</scope>
    <source>
        <strain evidence="3">CCMP1243</strain>
    </source>
</reference>
<dbReference type="AlphaFoldDB" id="A0A7S2S6V9"/>
<name>A0A7S2S6V9_9STRA</name>
<dbReference type="SMART" id="SM00456">
    <property type="entry name" value="WW"/>
    <property type="match status" value="1"/>
</dbReference>
<dbReference type="InterPro" id="IPR001202">
    <property type="entry name" value="WW_dom"/>
</dbReference>
<dbReference type="EMBL" id="HBHJ01017755">
    <property type="protein sequence ID" value="CAD9691375.1"/>
    <property type="molecule type" value="Transcribed_RNA"/>
</dbReference>
<dbReference type="PROSITE" id="PS50020">
    <property type="entry name" value="WW_DOMAIN_2"/>
    <property type="match status" value="1"/>
</dbReference>
<organism evidence="3">
    <name type="scientific">Rhizochromulina marina</name>
    <dbReference type="NCBI Taxonomy" id="1034831"/>
    <lineage>
        <taxon>Eukaryota</taxon>
        <taxon>Sar</taxon>
        <taxon>Stramenopiles</taxon>
        <taxon>Ochrophyta</taxon>
        <taxon>Dictyochophyceae</taxon>
        <taxon>Rhizochromulinales</taxon>
        <taxon>Rhizochromulina</taxon>
    </lineage>
</organism>
<dbReference type="Gene3D" id="2.20.70.10">
    <property type="match status" value="1"/>
</dbReference>
<sequence length="457" mass="51197">MGFLSSAKNLFSSKGSSSTVTPEAGAIQHVAPAQGGAEGGKKKKRKKKGSSESGDASINPDAGSRSAEQQAPGQWAVTVSEDGQQYYYDTATGETAWELPPGAALVQEDAGEEPVAPEASFTQLFGADAKAWKREIMASFEVAPQVPEIQSNEGKRHIFPHCDPVSPLVRISVFENLDPPRHKIAVSLGDVVDEGTDYWRPVQYLYVFACEMPDTIPLEVELRRDPFGNRLKFFGKSNPQPRDISNWKSYTPIPKGFYVYPAPMHGTSPFFLDWSSAPDRYKISTSIASSELGWLRCLRFEAFAASKYHILEGSFVDESMEASMSVGAIPRLSYRIHKGNFCPCDQGWRCIFAFYAFDNPGPGTSRYYCQHKVDPYYTIRVGKEPTYIHDWEDYASFCAFDIPMPGTARFSVDYVTQDVDSRTDTPEQSRVFFHDTWEPWVEKLHFYAYPAPSIQFE</sequence>
<evidence type="ECO:0000259" key="2">
    <source>
        <dbReference type="PROSITE" id="PS50020"/>
    </source>
</evidence>
<accession>A0A7S2S6V9</accession>
<evidence type="ECO:0000313" key="3">
    <source>
        <dbReference type="EMBL" id="CAD9691375.1"/>
    </source>
</evidence>
<dbReference type="CDD" id="cd00201">
    <property type="entry name" value="WW"/>
    <property type="match status" value="1"/>
</dbReference>
<gene>
    <name evidence="3" type="ORF">RMAR1173_LOCUS11762</name>
</gene>
<protein>
    <recommendedName>
        <fullName evidence="2">WW domain-containing protein</fullName>
    </recommendedName>
</protein>
<dbReference type="Pfam" id="PF00397">
    <property type="entry name" value="WW"/>
    <property type="match status" value="1"/>
</dbReference>
<evidence type="ECO:0000256" key="1">
    <source>
        <dbReference type="SAM" id="MobiDB-lite"/>
    </source>
</evidence>
<feature type="region of interest" description="Disordered" evidence="1">
    <location>
        <begin position="1"/>
        <end position="74"/>
    </location>
</feature>